<reference evidence="3 4" key="1">
    <citation type="submission" date="2019-01" db="EMBL/GenBank/DDBJ databases">
        <authorList>
            <person name="Sayadi A."/>
        </authorList>
    </citation>
    <scope>NUCLEOTIDE SEQUENCE [LARGE SCALE GENOMIC DNA]</scope>
</reference>
<dbReference type="OrthoDB" id="6717296at2759"/>
<keyword evidence="4" id="KW-1185">Reference proteome</keyword>
<organism evidence="3 4">
    <name type="scientific">Callosobruchus maculatus</name>
    <name type="common">Southern cowpea weevil</name>
    <name type="synonym">Pulse bruchid</name>
    <dbReference type="NCBI Taxonomy" id="64391"/>
    <lineage>
        <taxon>Eukaryota</taxon>
        <taxon>Metazoa</taxon>
        <taxon>Ecdysozoa</taxon>
        <taxon>Arthropoda</taxon>
        <taxon>Hexapoda</taxon>
        <taxon>Insecta</taxon>
        <taxon>Pterygota</taxon>
        <taxon>Neoptera</taxon>
        <taxon>Endopterygota</taxon>
        <taxon>Coleoptera</taxon>
        <taxon>Polyphaga</taxon>
        <taxon>Cucujiformia</taxon>
        <taxon>Chrysomeloidea</taxon>
        <taxon>Chrysomelidae</taxon>
        <taxon>Bruchinae</taxon>
        <taxon>Bruchini</taxon>
        <taxon>Callosobruchus</taxon>
    </lineage>
</organism>
<accession>A0A653BRY5</accession>
<keyword evidence="2" id="KW-1133">Transmembrane helix</keyword>
<evidence type="ECO:0000256" key="1">
    <source>
        <dbReference type="SAM" id="MobiDB-lite"/>
    </source>
</evidence>
<evidence type="ECO:0000313" key="4">
    <source>
        <dbReference type="Proteomes" id="UP000410492"/>
    </source>
</evidence>
<evidence type="ECO:0000313" key="3">
    <source>
        <dbReference type="EMBL" id="VEN38313.1"/>
    </source>
</evidence>
<dbReference type="AlphaFoldDB" id="A0A653BRY5"/>
<dbReference type="Proteomes" id="UP000410492">
    <property type="component" value="Unassembled WGS sequence"/>
</dbReference>
<keyword evidence="2" id="KW-0812">Transmembrane</keyword>
<name>A0A653BRY5_CALMS</name>
<feature type="compositionally biased region" description="Polar residues" evidence="1">
    <location>
        <begin position="244"/>
        <end position="259"/>
    </location>
</feature>
<proteinExistence type="predicted"/>
<protein>
    <submittedName>
        <fullName evidence="3">Uncharacterized protein</fullName>
    </submittedName>
</protein>
<evidence type="ECO:0000256" key="2">
    <source>
        <dbReference type="SAM" id="Phobius"/>
    </source>
</evidence>
<gene>
    <name evidence="3" type="ORF">CALMAC_LOCUS3250</name>
</gene>
<dbReference type="EMBL" id="CAACVG010004338">
    <property type="protein sequence ID" value="VEN38313.1"/>
    <property type="molecule type" value="Genomic_DNA"/>
</dbReference>
<feature type="transmembrane region" description="Helical" evidence="2">
    <location>
        <begin position="20"/>
        <end position="43"/>
    </location>
</feature>
<keyword evidence="2" id="KW-0472">Membrane</keyword>
<feature type="compositionally biased region" description="Basic and acidic residues" evidence="1">
    <location>
        <begin position="260"/>
        <end position="274"/>
    </location>
</feature>
<feature type="region of interest" description="Disordered" evidence="1">
    <location>
        <begin position="244"/>
        <end position="279"/>
    </location>
</feature>
<sequence>MENLITQMVKFLSSTVVVHIYSFPNFSIETFLASIVCVVHVLLIHEVNSLYRRTNAKAAAKLRLRHASIKELEGCSYHSMARVETTLFPEKVETTTTHRHSFTLPSAPYRRLNRRMSNTSNFGWVISRKTSSVYCGNYSDRIEQLLALSPSEYVRKDKERKYKEAGLKNCIQSLTSLLEKALEAEENGLTMDQVSKDAVRNSIKTIKSNFDNHLSSFREPLAKVASCRSIYSLISHTMTKSTLQNSLSPELNPVNNAEASKSDEYTKTEEDSQDGKNSLMGSLSELFEDRPQKDIHLINESAPITICDG</sequence>